<feature type="compositionally biased region" description="Basic residues" evidence="3">
    <location>
        <begin position="1"/>
        <end position="22"/>
    </location>
</feature>
<feature type="domain" description="Leucine-binding protein" evidence="4">
    <location>
        <begin position="60"/>
        <end position="404"/>
    </location>
</feature>
<dbReference type="OrthoDB" id="9783240at2"/>
<evidence type="ECO:0000313" key="5">
    <source>
        <dbReference type="EMBL" id="RIX83223.1"/>
    </source>
</evidence>
<sequence>MARTNQRIRPRMRPRKRRHRMNRPSARGSHSFTRRTLLQSAGAVAAMASAPGLLRAQPSTIKIGMSAVTTGRFAYAGLGQVVATKLLFEQVNATGGIEGRKLELIVRDSRNLPEEAVKNVRSLISADGCTIIMSAESSSAAAAINEGLRDTKVACFQMNSEASSLTADPKKFNPLVFRVARQGIHDAIAGGAIVSRMAKERGITRWATAAPDYAFGRETTQQFIDYFQHFGGKMEVVAQAWPKFGAPDFTEVVTRLLSSNPQAVYSLCFGGDLISLVEQGNLYGLFKDKLAVLPLYSDYGVIDTVKQQPPNVIVQNRYNWSYPATPDNRKWYDDYRKLGGGAKPHNWAWQTGATAQFIVDGLRATKGDPDATKVAAAVRGSTVRVPFGLDGKVSLRAEDNTLINYPMAYGVAIAAEPFVKDWVTADWKLILEQEAAWKKKQGYA</sequence>
<dbReference type="Pfam" id="PF13458">
    <property type="entry name" value="Peripla_BP_6"/>
    <property type="match status" value="1"/>
</dbReference>
<proteinExistence type="inferred from homology"/>
<dbReference type="InterPro" id="IPR028081">
    <property type="entry name" value="Leu-bd"/>
</dbReference>
<dbReference type="PROSITE" id="PS51318">
    <property type="entry name" value="TAT"/>
    <property type="match status" value="1"/>
</dbReference>
<feature type="region of interest" description="Disordered" evidence="3">
    <location>
        <begin position="1"/>
        <end position="32"/>
    </location>
</feature>
<dbReference type="InterPro" id="IPR051010">
    <property type="entry name" value="BCAA_transport"/>
</dbReference>
<name>A0A9X8GWA2_9BURK</name>
<organism evidence="5 6">
    <name type="scientific">Acidovorax cavernicola</name>
    <dbReference type="NCBI Taxonomy" id="1675792"/>
    <lineage>
        <taxon>Bacteria</taxon>
        <taxon>Pseudomonadati</taxon>
        <taxon>Pseudomonadota</taxon>
        <taxon>Betaproteobacteria</taxon>
        <taxon>Burkholderiales</taxon>
        <taxon>Comamonadaceae</taxon>
        <taxon>Acidovorax</taxon>
    </lineage>
</organism>
<gene>
    <name evidence="5" type="ORF">D3H34_07255</name>
</gene>
<reference evidence="5 6" key="1">
    <citation type="submission" date="2018-09" db="EMBL/GenBank/DDBJ databases">
        <title>Acidovorax cavernicola nov. sp. isolated from Gruta de las Maravillas (Aracena, Spain).</title>
        <authorList>
            <person name="Jurado V."/>
            <person name="Gutierrez-Patricio S."/>
            <person name="Gonzalez-Pimentel J.L."/>
            <person name="Miller A.Z."/>
            <person name="Laiz L."/>
            <person name="Saiz-Jimenez C."/>
        </authorList>
    </citation>
    <scope>NUCLEOTIDE SEQUENCE [LARGE SCALE GENOMIC DNA]</scope>
    <source>
        <strain evidence="5 6">1011MAR4D40.2</strain>
    </source>
</reference>
<dbReference type="InterPro" id="IPR028082">
    <property type="entry name" value="Peripla_BP_I"/>
</dbReference>
<comment type="similarity">
    <text evidence="1">Belongs to the leucine-binding protein family.</text>
</comment>
<keyword evidence="6" id="KW-1185">Reference proteome</keyword>
<dbReference type="InterPro" id="IPR006311">
    <property type="entry name" value="TAT_signal"/>
</dbReference>
<protein>
    <submittedName>
        <fullName evidence="5">ABC transporter substrate-binding protein</fullName>
    </submittedName>
</protein>
<keyword evidence="2" id="KW-0732">Signal</keyword>
<evidence type="ECO:0000256" key="3">
    <source>
        <dbReference type="SAM" id="MobiDB-lite"/>
    </source>
</evidence>
<dbReference type="PANTHER" id="PTHR30483:SF37">
    <property type="entry name" value="ABC TRANSPORTER SUBSTRATE-BINDING PROTEIN"/>
    <property type="match status" value="1"/>
</dbReference>
<dbReference type="Proteomes" id="UP000265619">
    <property type="component" value="Unassembled WGS sequence"/>
</dbReference>
<dbReference type="PANTHER" id="PTHR30483">
    <property type="entry name" value="LEUCINE-SPECIFIC-BINDING PROTEIN"/>
    <property type="match status" value="1"/>
</dbReference>
<accession>A0A9X8GWA2</accession>
<dbReference type="EMBL" id="QXMN01000005">
    <property type="protein sequence ID" value="RIX83223.1"/>
    <property type="molecule type" value="Genomic_DNA"/>
</dbReference>
<dbReference type="CDD" id="cd06330">
    <property type="entry name" value="PBP1_As_SBP-like"/>
    <property type="match status" value="1"/>
</dbReference>
<evidence type="ECO:0000256" key="1">
    <source>
        <dbReference type="ARBA" id="ARBA00010062"/>
    </source>
</evidence>
<dbReference type="AlphaFoldDB" id="A0A9X8GWA2"/>
<comment type="caution">
    <text evidence="5">The sequence shown here is derived from an EMBL/GenBank/DDBJ whole genome shotgun (WGS) entry which is preliminary data.</text>
</comment>
<evidence type="ECO:0000256" key="2">
    <source>
        <dbReference type="ARBA" id="ARBA00022729"/>
    </source>
</evidence>
<dbReference type="SUPFAM" id="SSF53822">
    <property type="entry name" value="Periplasmic binding protein-like I"/>
    <property type="match status" value="1"/>
</dbReference>
<dbReference type="Gene3D" id="3.40.50.2300">
    <property type="match status" value="2"/>
</dbReference>
<evidence type="ECO:0000259" key="4">
    <source>
        <dbReference type="Pfam" id="PF13458"/>
    </source>
</evidence>
<evidence type="ECO:0000313" key="6">
    <source>
        <dbReference type="Proteomes" id="UP000265619"/>
    </source>
</evidence>